<dbReference type="InterPro" id="IPR036412">
    <property type="entry name" value="HAD-like_sf"/>
</dbReference>
<protein>
    <recommendedName>
        <fullName evidence="10">HMA domain-containing protein</fullName>
    </recommendedName>
</protein>
<feature type="transmembrane region" description="Helical" evidence="9">
    <location>
        <begin position="510"/>
        <end position="528"/>
    </location>
</feature>
<feature type="transmembrane region" description="Helical" evidence="9">
    <location>
        <begin position="225"/>
        <end position="246"/>
    </location>
</feature>
<accession>A0A7S0A3D4</accession>
<dbReference type="InterPro" id="IPR001757">
    <property type="entry name" value="P_typ_ATPase"/>
</dbReference>
<dbReference type="GO" id="GO:0005524">
    <property type="term" value="F:ATP binding"/>
    <property type="evidence" value="ECO:0007669"/>
    <property type="project" value="InterPro"/>
</dbReference>
<dbReference type="GO" id="GO:0016020">
    <property type="term" value="C:membrane"/>
    <property type="evidence" value="ECO:0007669"/>
    <property type="project" value="InterPro"/>
</dbReference>
<evidence type="ECO:0000256" key="6">
    <source>
        <dbReference type="ARBA" id="ARBA00022989"/>
    </source>
</evidence>
<evidence type="ECO:0000256" key="1">
    <source>
        <dbReference type="ARBA" id="ARBA00004127"/>
    </source>
</evidence>
<feature type="transmembrane region" description="Helical" evidence="9">
    <location>
        <begin position="945"/>
        <end position="964"/>
    </location>
</feature>
<dbReference type="Pfam" id="PF00403">
    <property type="entry name" value="HMA"/>
    <property type="match status" value="1"/>
</dbReference>
<gene>
    <name evidence="11" type="ORF">PBAH0796_LOCUS7109</name>
</gene>
<dbReference type="SUPFAM" id="SSF56784">
    <property type="entry name" value="HAD-like"/>
    <property type="match status" value="1"/>
</dbReference>
<feature type="compositionally biased region" description="Low complexity" evidence="8">
    <location>
        <begin position="31"/>
        <end position="51"/>
    </location>
</feature>
<dbReference type="GO" id="GO:0012505">
    <property type="term" value="C:endomembrane system"/>
    <property type="evidence" value="ECO:0007669"/>
    <property type="project" value="UniProtKB-SubCell"/>
</dbReference>
<dbReference type="SUPFAM" id="SSF55008">
    <property type="entry name" value="HMA, heavy metal-associated domain"/>
    <property type="match status" value="1"/>
</dbReference>
<dbReference type="InterPro" id="IPR023298">
    <property type="entry name" value="ATPase_P-typ_TM_dom_sf"/>
</dbReference>
<evidence type="ECO:0000256" key="8">
    <source>
        <dbReference type="SAM" id="MobiDB-lite"/>
    </source>
</evidence>
<evidence type="ECO:0000256" key="9">
    <source>
        <dbReference type="SAM" id="Phobius"/>
    </source>
</evidence>
<dbReference type="GO" id="GO:0005507">
    <property type="term" value="F:copper ion binding"/>
    <property type="evidence" value="ECO:0007669"/>
    <property type="project" value="TreeGrafter"/>
</dbReference>
<dbReference type="InterPro" id="IPR059000">
    <property type="entry name" value="ATPase_P-type_domA"/>
</dbReference>
<dbReference type="Gene3D" id="3.30.70.100">
    <property type="match status" value="1"/>
</dbReference>
<organism evidence="11">
    <name type="scientific">Pyrodinium bahamense</name>
    <dbReference type="NCBI Taxonomy" id="73915"/>
    <lineage>
        <taxon>Eukaryota</taxon>
        <taxon>Sar</taxon>
        <taxon>Alveolata</taxon>
        <taxon>Dinophyceae</taxon>
        <taxon>Gonyaulacales</taxon>
        <taxon>Pyrocystaceae</taxon>
        <taxon>Pyrodinium</taxon>
    </lineage>
</organism>
<dbReference type="AlphaFoldDB" id="A0A7S0A3D4"/>
<keyword evidence="5" id="KW-1278">Translocase</keyword>
<dbReference type="PANTHER" id="PTHR43520:SF8">
    <property type="entry name" value="P-TYPE CU(+) TRANSPORTER"/>
    <property type="match status" value="1"/>
</dbReference>
<dbReference type="PROSITE" id="PS50846">
    <property type="entry name" value="HMA_2"/>
    <property type="match status" value="1"/>
</dbReference>
<dbReference type="PANTHER" id="PTHR43520">
    <property type="entry name" value="ATP7, ISOFORM B"/>
    <property type="match status" value="1"/>
</dbReference>
<reference evidence="11" key="1">
    <citation type="submission" date="2021-01" db="EMBL/GenBank/DDBJ databases">
        <authorList>
            <person name="Corre E."/>
            <person name="Pelletier E."/>
            <person name="Niang G."/>
            <person name="Scheremetjew M."/>
            <person name="Finn R."/>
            <person name="Kale V."/>
            <person name="Holt S."/>
            <person name="Cochrane G."/>
            <person name="Meng A."/>
            <person name="Brown T."/>
            <person name="Cohen L."/>
        </authorList>
    </citation>
    <scope>NUCLEOTIDE SEQUENCE</scope>
    <source>
        <strain evidence="11">Pbaha01</strain>
    </source>
</reference>
<dbReference type="Pfam" id="PF00702">
    <property type="entry name" value="Hydrolase"/>
    <property type="match status" value="1"/>
</dbReference>
<dbReference type="PROSITE" id="PS01047">
    <property type="entry name" value="HMA_1"/>
    <property type="match status" value="1"/>
</dbReference>
<dbReference type="InterPro" id="IPR023214">
    <property type="entry name" value="HAD_sf"/>
</dbReference>
<dbReference type="SUPFAM" id="SSF81665">
    <property type="entry name" value="Calcium ATPase, transmembrane domain M"/>
    <property type="match status" value="1"/>
</dbReference>
<feature type="transmembrane region" description="Helical" evidence="9">
    <location>
        <begin position="970"/>
        <end position="993"/>
    </location>
</feature>
<dbReference type="SFLD" id="SFLDS00003">
    <property type="entry name" value="Haloacid_Dehalogenase"/>
    <property type="match status" value="1"/>
</dbReference>
<dbReference type="Pfam" id="PF00122">
    <property type="entry name" value="E1-E2_ATPase"/>
    <property type="match status" value="1"/>
</dbReference>
<dbReference type="InterPro" id="IPR017969">
    <property type="entry name" value="Heavy-metal-associated_CS"/>
</dbReference>
<dbReference type="InterPro" id="IPR023299">
    <property type="entry name" value="ATPase_P-typ_cyto_dom_N"/>
</dbReference>
<comment type="subcellular location">
    <subcellularLocation>
        <location evidence="1">Endomembrane system</location>
        <topology evidence="1">Multi-pass membrane protein</topology>
    </subcellularLocation>
</comment>
<name>A0A7S0A3D4_9DINO</name>
<dbReference type="PRINTS" id="PR00942">
    <property type="entry name" value="CUATPASEI"/>
</dbReference>
<dbReference type="InterPro" id="IPR036163">
    <property type="entry name" value="HMA_dom_sf"/>
</dbReference>
<dbReference type="InterPro" id="IPR008250">
    <property type="entry name" value="ATPase_P-typ_transduc_dom_A_sf"/>
</dbReference>
<dbReference type="CDD" id="cd00371">
    <property type="entry name" value="HMA"/>
    <property type="match status" value="1"/>
</dbReference>
<evidence type="ECO:0000313" key="11">
    <source>
        <dbReference type="EMBL" id="CAD8351742.1"/>
    </source>
</evidence>
<evidence type="ECO:0000259" key="10">
    <source>
        <dbReference type="PROSITE" id="PS50846"/>
    </source>
</evidence>
<dbReference type="SFLD" id="SFLDG00002">
    <property type="entry name" value="C1.7:_P-type_atpase_like"/>
    <property type="match status" value="1"/>
</dbReference>
<feature type="transmembrane region" description="Helical" evidence="9">
    <location>
        <begin position="258"/>
        <end position="278"/>
    </location>
</feature>
<keyword evidence="7 9" id="KW-0472">Membrane</keyword>
<feature type="region of interest" description="Disordered" evidence="8">
    <location>
        <begin position="1"/>
        <end position="51"/>
    </location>
</feature>
<evidence type="ECO:0000256" key="2">
    <source>
        <dbReference type="ARBA" id="ARBA00006024"/>
    </source>
</evidence>
<evidence type="ECO:0000256" key="3">
    <source>
        <dbReference type="ARBA" id="ARBA00022692"/>
    </source>
</evidence>
<evidence type="ECO:0000256" key="4">
    <source>
        <dbReference type="ARBA" id="ARBA00022723"/>
    </source>
</evidence>
<dbReference type="Gene3D" id="2.70.150.10">
    <property type="entry name" value="Calcium-transporting ATPase, cytoplasmic transduction domain A"/>
    <property type="match status" value="1"/>
</dbReference>
<evidence type="ECO:0000256" key="5">
    <source>
        <dbReference type="ARBA" id="ARBA00022967"/>
    </source>
</evidence>
<dbReference type="SUPFAM" id="SSF81653">
    <property type="entry name" value="Calcium ATPase, transduction domain A"/>
    <property type="match status" value="1"/>
</dbReference>
<dbReference type="InterPro" id="IPR044492">
    <property type="entry name" value="P_typ_ATPase_HD_dom"/>
</dbReference>
<dbReference type="GO" id="GO:0055070">
    <property type="term" value="P:copper ion homeostasis"/>
    <property type="evidence" value="ECO:0007669"/>
    <property type="project" value="TreeGrafter"/>
</dbReference>
<dbReference type="GO" id="GO:0043682">
    <property type="term" value="F:P-type divalent copper transporter activity"/>
    <property type="evidence" value="ECO:0007669"/>
    <property type="project" value="TreeGrafter"/>
</dbReference>
<dbReference type="GO" id="GO:0016887">
    <property type="term" value="F:ATP hydrolysis activity"/>
    <property type="evidence" value="ECO:0007669"/>
    <property type="project" value="InterPro"/>
</dbReference>
<keyword evidence="6 9" id="KW-1133">Transmembrane helix</keyword>
<feature type="domain" description="HMA" evidence="10">
    <location>
        <begin position="59"/>
        <end position="126"/>
    </location>
</feature>
<dbReference type="PROSITE" id="PS00154">
    <property type="entry name" value="ATPASE_E1_E2"/>
    <property type="match status" value="1"/>
</dbReference>
<evidence type="ECO:0000256" key="7">
    <source>
        <dbReference type="ARBA" id="ARBA00023136"/>
    </source>
</evidence>
<dbReference type="InterPro" id="IPR006121">
    <property type="entry name" value="HMA_dom"/>
</dbReference>
<dbReference type="Gene3D" id="3.40.1110.10">
    <property type="entry name" value="Calcium-transporting ATPase, cytoplasmic domain N"/>
    <property type="match status" value="1"/>
</dbReference>
<feature type="transmembrane region" description="Helical" evidence="9">
    <location>
        <begin position="298"/>
        <end position="322"/>
    </location>
</feature>
<dbReference type="InterPro" id="IPR018303">
    <property type="entry name" value="ATPase_P-typ_P_site"/>
</dbReference>
<proteinExistence type="inferred from homology"/>
<dbReference type="PRINTS" id="PR00119">
    <property type="entry name" value="CATATPASE"/>
</dbReference>
<dbReference type="FunFam" id="3.30.70.100:FF:000001">
    <property type="entry name" value="ATPase copper transporting beta"/>
    <property type="match status" value="1"/>
</dbReference>
<dbReference type="Gene3D" id="3.40.50.1000">
    <property type="entry name" value="HAD superfamily/HAD-like"/>
    <property type="match status" value="1"/>
</dbReference>
<comment type="similarity">
    <text evidence="2">Belongs to the cation transport ATPase (P-type) (TC 3.A.3) family. Type IB subfamily.</text>
</comment>
<keyword evidence="3 9" id="KW-0812">Transmembrane</keyword>
<dbReference type="EMBL" id="HBEG01011863">
    <property type="protein sequence ID" value="CAD8351742.1"/>
    <property type="molecule type" value="Transcribed_RNA"/>
</dbReference>
<dbReference type="NCBIfam" id="TIGR01494">
    <property type="entry name" value="ATPase_P-type"/>
    <property type="match status" value="1"/>
</dbReference>
<dbReference type="SFLD" id="SFLDF00027">
    <property type="entry name" value="p-type_atpase"/>
    <property type="match status" value="1"/>
</dbReference>
<sequence length="1005" mass="106823">MGFSDPRGVEEAPEDLPADVLERGAAQPLKAPSTTSAATSNPASTAASSASTDEKVIDRCATLTVGGMTCSNCSSAVERALGKMQDVVRCEVDLINERAVVWYNSTGGAKPGDFVEEVEDIGFDCSLTEDAAVEQGEADGGQTHMHLICKEKPEAVTELLSSQPGVLDVTVQGQFLKVIYNPQQARARELISMLKASGHEVTLDPAGEAASAAADGGTGVDGAQALLASVCLTGTIVAICWVLPCIPHCLHLLTREIVPGLPVMTFLMCILATPVQIICAQRFHIGAYHSLKTGVWDMNVLISLGTFLTFMYSFTVVIFLIFSPKVRFGHACKAPPPSYFEAPCMVITFILVGKAIESWAKRKTSTSLRTLLALKLSEAHLLSDDGGKGGETEPKKIPMDLVQLGDILQVFPGQAAPADGRMAASAKAGDESAVVATFDESLLTGEARPVPKKQGDFIIGGSKCVSGRVEMKVERLGTKSMLSQITSLVQRAQLSRAPVQQVADAVAHRFVPLVISLAVMTWAVWYWIVYRANLVPLAEILKGRVSDWPELDRFFFVLEHGLTVLLVACPCALGLATPTAVMTATGVAAKHGILIPGGAAPLEVGSKLERVVLDKTGTLTSGQPKVMHAAVVCPRSSSGDLIPEWRKLVEAYQQQHVASEGKAFSPDLLPVAWLPISEPVTAIVVSGTEAAANRARQRSQAERALWWAIGSAEMSSEHPLAKELTDVAARLAQVTLSKPSAFENITGVGVKCSLAGVEVRVASAKHILGPSEEGTGAMADWVRAVKADGATVISVSVDDAPLASIAMRDTLAPHARSCVVEMQMNGLEVWMCTGDHKAAAVAVARECGIDEARIIADALPVDKVAVVQKLQEGDEKGKRHLVAMVGDGVNDAPALAAADLGVAIGAGHDVTVDAADIVLVRTNLQDLVTFLELARITLRTIWRNFLWAFIFNLCALPVAAGAFWRKGITMTPQIAVCLMLASSLFVVFSSLYLKNFQPVLKKFDV</sequence>
<feature type="transmembrane region" description="Helical" evidence="9">
    <location>
        <begin position="554"/>
        <end position="576"/>
    </location>
</feature>
<keyword evidence="4" id="KW-0479">Metal-binding</keyword>